<sequence>MIASRPPIPLHRLVPSLRHLTTGATIVPTSHNDGKEGEEEEENEILQSVANRSYWTRKLHLLCAIPGRVDDALRLLDRLRFHGYHPDIRNLSSIVHALCAAGRFDEAHRRLLIAIASGHIPDDRTANIFLARLLDAKSPRLTLSVLSQLVQAKPAFVPSLTNYNRLIDQLCSLADPVEAHRLLLDMIARGRLPNAVTFTALIDGFGNVGRLDDALRLFEEMPKRNVLPNSLTYSVLIRWVLRKRRIGEGKDLMSRLWLQLQQGEDSSVKCAAFANLIDSLCREGLFHVVFDIAEEMPQGKWVCEKFAYAQMIDSLRKTGRNHGASRIVYIMRKRGLLPSLVSYNSIVHGLSMGRGCMRAYQLFKEGIVFGYSPTEATYKALVEGLCKERDIHKARDVAEFMLEMGVDKTRIYNIYLSALGLLDNPSEQLNVLVLMLQKQCHPDTVTLNTIIHGFCKIGRTHEAMKILDDMMQGKFSSPDVVTFTTVISGLLDVNNSEEALHLLNVVMPERHCSPNVVTYNAVLCGLFKLGKVDESMEILHKMLRRGIKADCMTHTIIIEGLLRAGCIELAQKFWDEHIWPSNIHDDYVYAAILTGLCRLGKLDVACDFLYEMVDSEVYPGIVCYNILIDCASRNGLKKQAYQIVGEMRKNGLKPDSITWRILEKLHKRKTMDLTGHEDGSIESDGNVKGGSNCIKGGEYCRR</sequence>
<gene>
    <name evidence="3" type="ORF">AXF42_Ash009531</name>
</gene>
<evidence type="ECO:0000256" key="1">
    <source>
        <dbReference type="ARBA" id="ARBA00022737"/>
    </source>
</evidence>
<dbReference type="Proteomes" id="UP000236161">
    <property type="component" value="Unassembled WGS sequence"/>
</dbReference>
<dbReference type="OrthoDB" id="185373at2759"/>
<dbReference type="AlphaFoldDB" id="A0A2I0B938"/>
<dbReference type="Pfam" id="PF13041">
    <property type="entry name" value="PPR_2"/>
    <property type="match status" value="3"/>
</dbReference>
<keyword evidence="4" id="KW-1185">Reference proteome</keyword>
<dbReference type="InterPro" id="IPR011990">
    <property type="entry name" value="TPR-like_helical_dom_sf"/>
</dbReference>
<feature type="repeat" description="PPR" evidence="2">
    <location>
        <begin position="515"/>
        <end position="549"/>
    </location>
</feature>
<feature type="repeat" description="PPR" evidence="2">
    <location>
        <begin position="374"/>
        <end position="408"/>
    </location>
</feature>
<feature type="repeat" description="PPR" evidence="2">
    <location>
        <begin position="159"/>
        <end position="193"/>
    </location>
</feature>
<dbReference type="EMBL" id="KZ451905">
    <property type="protein sequence ID" value="PKA64310.1"/>
    <property type="molecule type" value="Genomic_DNA"/>
</dbReference>
<evidence type="ECO:0000256" key="2">
    <source>
        <dbReference type="PROSITE-ProRule" id="PRU00708"/>
    </source>
</evidence>
<evidence type="ECO:0000313" key="3">
    <source>
        <dbReference type="EMBL" id="PKA64310.1"/>
    </source>
</evidence>
<feature type="repeat" description="PPR" evidence="2">
    <location>
        <begin position="194"/>
        <end position="228"/>
    </location>
</feature>
<dbReference type="STRING" id="1088818.A0A2I0B938"/>
<dbReference type="Pfam" id="PF13812">
    <property type="entry name" value="PPR_3"/>
    <property type="match status" value="1"/>
</dbReference>
<keyword evidence="3" id="KW-0808">Transferase</keyword>
<dbReference type="PANTHER" id="PTHR47932">
    <property type="entry name" value="ATPASE EXPRESSION PROTEIN 3"/>
    <property type="match status" value="1"/>
</dbReference>
<dbReference type="Gene3D" id="1.25.40.10">
    <property type="entry name" value="Tetratricopeptide repeat domain"/>
    <property type="match status" value="6"/>
</dbReference>
<keyword evidence="3" id="KW-0489">Methyltransferase</keyword>
<organism evidence="3 4">
    <name type="scientific">Apostasia shenzhenica</name>
    <dbReference type="NCBI Taxonomy" id="1088818"/>
    <lineage>
        <taxon>Eukaryota</taxon>
        <taxon>Viridiplantae</taxon>
        <taxon>Streptophyta</taxon>
        <taxon>Embryophyta</taxon>
        <taxon>Tracheophyta</taxon>
        <taxon>Spermatophyta</taxon>
        <taxon>Magnoliopsida</taxon>
        <taxon>Liliopsida</taxon>
        <taxon>Asparagales</taxon>
        <taxon>Orchidaceae</taxon>
        <taxon>Apostasioideae</taxon>
        <taxon>Apostasia</taxon>
    </lineage>
</organism>
<feature type="repeat" description="PPR" evidence="2">
    <location>
        <begin position="304"/>
        <end position="338"/>
    </location>
</feature>
<feature type="repeat" description="PPR" evidence="2">
    <location>
        <begin position="443"/>
        <end position="477"/>
    </location>
</feature>
<dbReference type="GO" id="GO:0008168">
    <property type="term" value="F:methyltransferase activity"/>
    <property type="evidence" value="ECO:0007669"/>
    <property type="project" value="UniProtKB-KW"/>
</dbReference>
<dbReference type="PROSITE" id="PS51375">
    <property type="entry name" value="PPR"/>
    <property type="match status" value="10"/>
</dbReference>
<dbReference type="InterPro" id="IPR002885">
    <property type="entry name" value="PPR_rpt"/>
</dbReference>
<dbReference type="GO" id="GO:0032259">
    <property type="term" value="P:methylation"/>
    <property type="evidence" value="ECO:0007669"/>
    <property type="project" value="UniProtKB-KW"/>
</dbReference>
<protein>
    <submittedName>
        <fullName evidence="3">Pentatricopeptide repeat-containing protein</fullName>
        <ecNumber evidence="3">2.1.1.204</ecNumber>
    </submittedName>
</protein>
<dbReference type="Pfam" id="PF12854">
    <property type="entry name" value="PPR_1"/>
    <property type="match status" value="1"/>
</dbReference>
<dbReference type="EC" id="2.1.1.204" evidence="3"/>
<accession>A0A2I0B938</accession>
<proteinExistence type="predicted"/>
<reference evidence="3 4" key="1">
    <citation type="journal article" date="2017" name="Nature">
        <title>The Apostasia genome and the evolution of orchids.</title>
        <authorList>
            <person name="Zhang G.Q."/>
            <person name="Liu K.W."/>
            <person name="Li Z."/>
            <person name="Lohaus R."/>
            <person name="Hsiao Y.Y."/>
            <person name="Niu S.C."/>
            <person name="Wang J.Y."/>
            <person name="Lin Y.C."/>
            <person name="Xu Q."/>
            <person name="Chen L.J."/>
            <person name="Yoshida K."/>
            <person name="Fujiwara S."/>
            <person name="Wang Z.W."/>
            <person name="Zhang Y.Q."/>
            <person name="Mitsuda N."/>
            <person name="Wang M."/>
            <person name="Liu G.H."/>
            <person name="Pecoraro L."/>
            <person name="Huang H.X."/>
            <person name="Xiao X.J."/>
            <person name="Lin M."/>
            <person name="Wu X.Y."/>
            <person name="Wu W.L."/>
            <person name="Chen Y.Y."/>
            <person name="Chang S.B."/>
            <person name="Sakamoto S."/>
            <person name="Ohme-Takagi M."/>
            <person name="Yagi M."/>
            <person name="Zeng S.J."/>
            <person name="Shen C.Y."/>
            <person name="Yeh C.M."/>
            <person name="Luo Y.B."/>
            <person name="Tsai W.C."/>
            <person name="Van de Peer Y."/>
            <person name="Liu Z.J."/>
        </authorList>
    </citation>
    <scope>NUCLEOTIDE SEQUENCE [LARGE SCALE GENOMIC DNA]</scope>
    <source>
        <strain evidence="4">cv. Shenzhen</strain>
        <tissue evidence="3">Stem</tissue>
    </source>
</reference>
<feature type="repeat" description="PPR" evidence="2">
    <location>
        <begin position="620"/>
        <end position="654"/>
    </location>
</feature>
<name>A0A2I0B938_9ASPA</name>
<dbReference type="GO" id="GO:0003729">
    <property type="term" value="F:mRNA binding"/>
    <property type="evidence" value="ECO:0007669"/>
    <property type="project" value="TreeGrafter"/>
</dbReference>
<dbReference type="GO" id="GO:0005739">
    <property type="term" value="C:mitochondrion"/>
    <property type="evidence" value="ECO:0007669"/>
    <property type="project" value="TreeGrafter"/>
</dbReference>
<dbReference type="PANTHER" id="PTHR47932:SF11">
    <property type="entry name" value="OS04G0477200 PROTEIN"/>
    <property type="match status" value="1"/>
</dbReference>
<dbReference type="NCBIfam" id="TIGR00756">
    <property type="entry name" value="PPR"/>
    <property type="match status" value="7"/>
</dbReference>
<feature type="repeat" description="PPR" evidence="2">
    <location>
        <begin position="585"/>
        <end position="619"/>
    </location>
</feature>
<feature type="repeat" description="PPR" evidence="2">
    <location>
        <begin position="479"/>
        <end position="514"/>
    </location>
</feature>
<evidence type="ECO:0000313" key="4">
    <source>
        <dbReference type="Proteomes" id="UP000236161"/>
    </source>
</evidence>
<feature type="repeat" description="PPR" evidence="2">
    <location>
        <begin position="51"/>
        <end position="86"/>
    </location>
</feature>
<dbReference type="Pfam" id="PF01535">
    <property type="entry name" value="PPR"/>
    <property type="match status" value="4"/>
</dbReference>
<keyword evidence="1" id="KW-0677">Repeat</keyword>